<sequence length="55" mass="6429">MDENKYTPSRILNLIRQRIAEDFAKKRPGRINIEINLAKDGKIGAFYYGFVEKVK</sequence>
<name>A0A6H1ZT56_9ZZZZ</name>
<accession>A0A6H1ZT56</accession>
<reference evidence="1" key="1">
    <citation type="submission" date="2020-03" db="EMBL/GenBank/DDBJ databases">
        <title>The deep terrestrial virosphere.</title>
        <authorList>
            <person name="Holmfeldt K."/>
            <person name="Nilsson E."/>
            <person name="Simone D."/>
            <person name="Lopez-Fernandez M."/>
            <person name="Wu X."/>
            <person name="de Brujin I."/>
            <person name="Lundin D."/>
            <person name="Andersson A."/>
            <person name="Bertilsson S."/>
            <person name="Dopson M."/>
        </authorList>
    </citation>
    <scope>NUCLEOTIDE SEQUENCE</scope>
    <source>
        <strain evidence="2">MM415A00670</strain>
        <strain evidence="1">TM448A01852</strain>
        <strain evidence="3">TM448B01184</strain>
    </source>
</reference>
<evidence type="ECO:0000313" key="3">
    <source>
        <dbReference type="EMBL" id="QJH98082.1"/>
    </source>
</evidence>
<protein>
    <submittedName>
        <fullName evidence="1">Uncharacterized protein</fullName>
    </submittedName>
</protein>
<evidence type="ECO:0000313" key="1">
    <source>
        <dbReference type="EMBL" id="QJA50659.1"/>
    </source>
</evidence>
<dbReference type="EMBL" id="MT144209">
    <property type="protein sequence ID" value="QJA50659.1"/>
    <property type="molecule type" value="Genomic_DNA"/>
</dbReference>
<dbReference type="EMBL" id="MT144715">
    <property type="protein sequence ID" value="QJH98082.1"/>
    <property type="molecule type" value="Genomic_DNA"/>
</dbReference>
<dbReference type="AlphaFoldDB" id="A0A6H1ZT56"/>
<dbReference type="EMBL" id="MT142432">
    <property type="protein sequence ID" value="QJA80713.1"/>
    <property type="molecule type" value="Genomic_DNA"/>
</dbReference>
<evidence type="ECO:0000313" key="2">
    <source>
        <dbReference type="EMBL" id="QJA80713.1"/>
    </source>
</evidence>
<organism evidence="1">
    <name type="scientific">viral metagenome</name>
    <dbReference type="NCBI Taxonomy" id="1070528"/>
    <lineage>
        <taxon>unclassified sequences</taxon>
        <taxon>metagenomes</taxon>
        <taxon>organismal metagenomes</taxon>
    </lineage>
</organism>
<proteinExistence type="predicted"/>
<gene>
    <name evidence="2" type="ORF">MM415A00670_0022</name>
    <name evidence="1" type="ORF">TM448A01852_0012</name>
    <name evidence="3" type="ORF">TM448B01184_0004</name>
</gene>